<dbReference type="InterPro" id="IPR003331">
    <property type="entry name" value="UDP_GlcNAc_Epimerase_2_dom"/>
</dbReference>
<keyword evidence="2" id="KW-0378">Hydrolase</keyword>
<dbReference type="InterPro" id="IPR029767">
    <property type="entry name" value="WecB-like"/>
</dbReference>
<protein>
    <submittedName>
        <fullName evidence="2">UDP-N-acetylglucosamine 2-epimerase (Hydrolyzing)</fullName>
        <ecNumber evidence="2">3.2.1.183</ecNumber>
    </submittedName>
</protein>
<organism evidence="2 3">
    <name type="scientific">Vibrio tetraodonis subsp. pristinus</name>
    <dbReference type="NCBI Taxonomy" id="2695891"/>
    <lineage>
        <taxon>Bacteria</taxon>
        <taxon>Pseudomonadati</taxon>
        <taxon>Pseudomonadota</taxon>
        <taxon>Gammaproteobacteria</taxon>
        <taxon>Vibrionales</taxon>
        <taxon>Vibrionaceae</taxon>
        <taxon>Vibrio</taxon>
    </lineage>
</organism>
<dbReference type="InterPro" id="IPR020004">
    <property type="entry name" value="UDP-GlcNAc_Epase"/>
</dbReference>
<name>A0A6L8LY82_9VIBR</name>
<accession>A0A6L8LY82</accession>
<dbReference type="PANTHER" id="PTHR43174:SF3">
    <property type="entry name" value="UDP-N-ACETYLGLUCOSAMINE 2-EPIMERASE"/>
    <property type="match status" value="1"/>
</dbReference>
<dbReference type="AlphaFoldDB" id="A0A6L8LY82"/>
<evidence type="ECO:0000313" key="2">
    <source>
        <dbReference type="EMBL" id="MYM60755.1"/>
    </source>
</evidence>
<evidence type="ECO:0000313" key="3">
    <source>
        <dbReference type="Proteomes" id="UP000478571"/>
    </source>
</evidence>
<dbReference type="GO" id="GO:0006047">
    <property type="term" value="P:UDP-N-acetylglucosamine metabolic process"/>
    <property type="evidence" value="ECO:0007669"/>
    <property type="project" value="InterPro"/>
</dbReference>
<reference evidence="2 3" key="1">
    <citation type="submission" date="2020-01" db="EMBL/GenBank/DDBJ databases">
        <title>Draft Genome Sequence of Vibrio sp. strain OCN044, Isolated from a Healthy Coral at Palmyra Atoll.</title>
        <authorList>
            <person name="Videau P."/>
            <person name="Loughran R."/>
            <person name="Esquivel A."/>
            <person name="Deadmond M."/>
            <person name="Paddock B.E."/>
            <person name="Saw J.H."/>
            <person name="Ushijima B."/>
        </authorList>
    </citation>
    <scope>NUCLEOTIDE SEQUENCE [LARGE SCALE GENOMIC DNA]</scope>
    <source>
        <strain evidence="2 3">OCN044</strain>
    </source>
</reference>
<sequence>MRKICVFVGGRANYSSIKSVMSAIDCHPRLKLQIVLGASAVLERFGRVEALIRRDGFEPDYVFHNIVEGENPATMAKSTGLGLMDAAMVFDNLQPDMLVVVGDRYEMMSVTLAAAYMNIRVVHTMGGEVTGTIDESIRHAITKFAHIHFPANEDSRERIIKMGEDEKYVFNVGCPRMDLVAEELTNDSYSALKDLFVNYGGVGEVLDLSMPFLVVSQHAVTTEFGNNRQQIEQTLKALEELHLPTIMLWPNSDAGSDDISKGIRTYREKHNPSWLHLFKNLPTKMYIHLMNTTSCLVGNSSSGIRECAFIGTPVVNIGTRQNKRLHANNVLQVDYDYRKIKDAIISQLEHGRYERSNIYGDGTAGKKIANILADCSPPVQKTITY</sequence>
<proteinExistence type="predicted"/>
<feature type="domain" description="UDP-N-acetylglucosamine 2-epimerase" evidence="1">
    <location>
        <begin position="24"/>
        <end position="372"/>
    </location>
</feature>
<keyword evidence="2" id="KW-0326">Glycosidase</keyword>
<comment type="caution">
    <text evidence="2">The sequence shown here is derived from an EMBL/GenBank/DDBJ whole genome shotgun (WGS) entry which is preliminary data.</text>
</comment>
<dbReference type="PANTHER" id="PTHR43174">
    <property type="entry name" value="UDP-N-ACETYLGLUCOSAMINE 2-EPIMERASE"/>
    <property type="match status" value="1"/>
</dbReference>
<dbReference type="EMBL" id="WWEU01000006">
    <property type="protein sequence ID" value="MYM60755.1"/>
    <property type="molecule type" value="Genomic_DNA"/>
</dbReference>
<dbReference type="RefSeq" id="WP_160931665.1">
    <property type="nucleotide sequence ID" value="NZ_WWEU01000006.1"/>
</dbReference>
<dbReference type="NCBIfam" id="TIGR03568">
    <property type="entry name" value="NeuC_NnaA"/>
    <property type="match status" value="1"/>
</dbReference>
<keyword evidence="3" id="KW-1185">Reference proteome</keyword>
<dbReference type="Proteomes" id="UP000478571">
    <property type="component" value="Unassembled WGS sequence"/>
</dbReference>
<dbReference type="Pfam" id="PF02350">
    <property type="entry name" value="Epimerase_2"/>
    <property type="match status" value="1"/>
</dbReference>
<dbReference type="EC" id="3.2.1.183" evidence="2"/>
<dbReference type="Gene3D" id="3.40.50.2000">
    <property type="entry name" value="Glycogen Phosphorylase B"/>
    <property type="match status" value="2"/>
</dbReference>
<dbReference type="GO" id="GO:0004553">
    <property type="term" value="F:hydrolase activity, hydrolyzing O-glycosyl compounds"/>
    <property type="evidence" value="ECO:0007669"/>
    <property type="project" value="InterPro"/>
</dbReference>
<dbReference type="SUPFAM" id="SSF53756">
    <property type="entry name" value="UDP-Glycosyltransferase/glycogen phosphorylase"/>
    <property type="match status" value="1"/>
</dbReference>
<gene>
    <name evidence="2" type="primary">neuC</name>
    <name evidence="2" type="ORF">GTG28_16115</name>
</gene>
<evidence type="ECO:0000259" key="1">
    <source>
        <dbReference type="Pfam" id="PF02350"/>
    </source>
</evidence>